<dbReference type="OrthoDB" id="10264738at2759"/>
<dbReference type="Gene3D" id="3.60.40.10">
    <property type="entry name" value="PPM-type phosphatase domain"/>
    <property type="match status" value="1"/>
</dbReference>
<feature type="compositionally biased region" description="Low complexity" evidence="1">
    <location>
        <begin position="449"/>
        <end position="462"/>
    </location>
</feature>
<feature type="region of interest" description="Disordered" evidence="1">
    <location>
        <begin position="1"/>
        <end position="28"/>
    </location>
</feature>
<feature type="compositionally biased region" description="Polar residues" evidence="1">
    <location>
        <begin position="639"/>
        <end position="663"/>
    </location>
</feature>
<accession>A0A8S1J543</accession>
<feature type="region of interest" description="Disordered" evidence="1">
    <location>
        <begin position="426"/>
        <end position="492"/>
    </location>
</feature>
<comment type="caution">
    <text evidence="3">The sequence shown here is derived from an EMBL/GenBank/DDBJ whole genome shotgun (WGS) entry which is preliminary data.</text>
</comment>
<dbReference type="InterPro" id="IPR001932">
    <property type="entry name" value="PPM-type_phosphatase-like_dom"/>
</dbReference>
<dbReference type="EMBL" id="CAJHUC010001433">
    <property type="protein sequence ID" value="CAD7701095.1"/>
    <property type="molecule type" value="Genomic_DNA"/>
</dbReference>
<dbReference type="PROSITE" id="PS51746">
    <property type="entry name" value="PPM_2"/>
    <property type="match status" value="1"/>
</dbReference>
<dbReference type="CDD" id="cd00143">
    <property type="entry name" value="PP2Cc"/>
    <property type="match status" value="1"/>
</dbReference>
<evidence type="ECO:0000313" key="3">
    <source>
        <dbReference type="EMBL" id="CAD7701095.1"/>
    </source>
</evidence>
<evidence type="ECO:0000256" key="1">
    <source>
        <dbReference type="SAM" id="MobiDB-lite"/>
    </source>
</evidence>
<dbReference type="SMART" id="SM00332">
    <property type="entry name" value="PP2Cc"/>
    <property type="match status" value="1"/>
</dbReference>
<feature type="compositionally biased region" description="Basic and acidic residues" evidence="1">
    <location>
        <begin position="667"/>
        <end position="691"/>
    </location>
</feature>
<protein>
    <recommendedName>
        <fullName evidence="2">PPM-type phosphatase domain-containing protein</fullName>
    </recommendedName>
</protein>
<sequence>MGRPPRGRGDGAPGGEPGGRGGGGMPGHAEVDCDLWEDRCAPSVKYSFSQQQTKGQDVVFVQEGLTRREDGPTWSVYCACDGHAGVAAARFVRDRLWEALGPLLPTRRMPLYKTDGFKNFALEVRLAVVKAFVAVGQRFKADLPNDASGTTATLALLCGRLLTVANVGDTDAVLDLGTDAFLATTNHKIASSDAEYARLAKAGVEIAALAPSLTQPAKPGESSVGPIRCWPGGLTVARSVGDIEAGAHIISSPHVLQVSLPRSGARLLMGTGGLWDLIHWEEAAQMARRALTEDAAQRVMNLAMLQNNWSIRLDTSILVIDVLPGDRGDFPKLVKAKMRRRQAAGGEQACDCDLRQCLLRRSSKKGRENLGMNCDDYEVVSRTDGADAVSPPPNDSCSSFPDLLSRSEGVEHKKVQAKARCGKAAGYSQGRRSSAGSSIDKRLAPVSMRRSSAARTSAAAQAKPYISCPSIRSPGRSLEKSPRKSGSSPKYCQTCGKRNSGSMDCLKNMRSPRCACAANVMPLMVNSDPGHQMGQNARPQQPVGNRQPWENIAELHGGNSVRQARNPGCVSVRGNRKSWVRENSDGQSHVQAVSAPLTEAHGNLVNFLMNSTQSEGQLSTRAAGGDDQMHGRREAFEISMSQGQSDRQTGAFSDSCASDSSGNLVRARRDEDGRRQGTLESQTRRLHERTQGGRCISGPSLQSVVEEDHRRFGEASEVPAVLAPNERWPAGHNQGQGLDGDRRNGSRGRRRWGSGKFV</sequence>
<dbReference type="Pfam" id="PF00481">
    <property type="entry name" value="PP2C"/>
    <property type="match status" value="1"/>
</dbReference>
<dbReference type="GO" id="GO:0004722">
    <property type="term" value="F:protein serine/threonine phosphatase activity"/>
    <property type="evidence" value="ECO:0007669"/>
    <property type="project" value="InterPro"/>
</dbReference>
<organism evidence="3 4">
    <name type="scientific">Ostreobium quekettii</name>
    <dbReference type="NCBI Taxonomy" id="121088"/>
    <lineage>
        <taxon>Eukaryota</taxon>
        <taxon>Viridiplantae</taxon>
        <taxon>Chlorophyta</taxon>
        <taxon>core chlorophytes</taxon>
        <taxon>Ulvophyceae</taxon>
        <taxon>TCBD clade</taxon>
        <taxon>Bryopsidales</taxon>
        <taxon>Ostreobineae</taxon>
        <taxon>Ostreobiaceae</taxon>
        <taxon>Ostreobium</taxon>
    </lineage>
</organism>
<dbReference type="InterPro" id="IPR015655">
    <property type="entry name" value="PP2C"/>
</dbReference>
<evidence type="ECO:0000313" key="4">
    <source>
        <dbReference type="Proteomes" id="UP000708148"/>
    </source>
</evidence>
<evidence type="ECO:0000259" key="2">
    <source>
        <dbReference type="PROSITE" id="PS51746"/>
    </source>
</evidence>
<dbReference type="Proteomes" id="UP000708148">
    <property type="component" value="Unassembled WGS sequence"/>
</dbReference>
<feature type="region of interest" description="Disordered" evidence="1">
    <location>
        <begin position="639"/>
        <end position="758"/>
    </location>
</feature>
<name>A0A8S1J543_9CHLO</name>
<dbReference type="SUPFAM" id="SSF81606">
    <property type="entry name" value="PP2C-like"/>
    <property type="match status" value="1"/>
</dbReference>
<dbReference type="AlphaFoldDB" id="A0A8S1J543"/>
<dbReference type="InterPro" id="IPR036457">
    <property type="entry name" value="PPM-type-like_dom_sf"/>
</dbReference>
<feature type="domain" description="PPM-type phosphatase" evidence="2">
    <location>
        <begin position="38"/>
        <end position="322"/>
    </location>
</feature>
<gene>
    <name evidence="3" type="ORF">OSTQU699_LOCUS6454</name>
</gene>
<dbReference type="PANTHER" id="PTHR47992">
    <property type="entry name" value="PROTEIN PHOSPHATASE"/>
    <property type="match status" value="1"/>
</dbReference>
<feature type="compositionally biased region" description="Basic residues" evidence="1">
    <location>
        <begin position="745"/>
        <end position="758"/>
    </location>
</feature>
<keyword evidence="4" id="KW-1185">Reference proteome</keyword>
<proteinExistence type="predicted"/>
<feature type="compositionally biased region" description="Gly residues" evidence="1">
    <location>
        <begin position="10"/>
        <end position="26"/>
    </location>
</feature>
<reference evidence="3" key="1">
    <citation type="submission" date="2020-12" db="EMBL/GenBank/DDBJ databases">
        <authorList>
            <person name="Iha C."/>
        </authorList>
    </citation>
    <scope>NUCLEOTIDE SEQUENCE</scope>
</reference>